<evidence type="ECO:0000313" key="12">
    <source>
        <dbReference type="Proteomes" id="UP000008068"/>
    </source>
</evidence>
<comment type="subcellular location">
    <subcellularLocation>
        <location evidence="1 8">Nucleus</location>
    </subcellularLocation>
</comment>
<dbReference type="PANTHER" id="PTHR12942:SF2">
    <property type="entry name" value="PRE-MRNA-SPLICING FACTOR SLU7"/>
    <property type="match status" value="1"/>
</dbReference>
<evidence type="ECO:0000256" key="9">
    <source>
        <dbReference type="SAM" id="MobiDB-lite"/>
    </source>
</evidence>
<dbReference type="GO" id="GO:0030628">
    <property type="term" value="F:pre-mRNA 3'-splice site binding"/>
    <property type="evidence" value="ECO:0007669"/>
    <property type="project" value="UniProtKB-UniRule"/>
</dbReference>
<dbReference type="AlphaFoldDB" id="G0M9E6"/>
<dbReference type="EMBL" id="GL379787">
    <property type="protein sequence ID" value="EGT31188.1"/>
    <property type="molecule type" value="Genomic_DNA"/>
</dbReference>
<feature type="compositionally biased region" description="Basic and acidic residues" evidence="9">
    <location>
        <begin position="235"/>
        <end position="244"/>
    </location>
</feature>
<dbReference type="InterPro" id="IPR021715">
    <property type="entry name" value="Slu7_dom"/>
</dbReference>
<feature type="region of interest" description="Disordered" evidence="9">
    <location>
        <begin position="211"/>
        <end position="294"/>
    </location>
</feature>
<proteinExistence type="inferred from homology"/>
<dbReference type="PANTHER" id="PTHR12942">
    <property type="entry name" value="STEP II SPLICING FACTOR SLU7"/>
    <property type="match status" value="1"/>
</dbReference>
<dbReference type="GO" id="GO:0000398">
    <property type="term" value="P:mRNA splicing, via spliceosome"/>
    <property type="evidence" value="ECO:0007669"/>
    <property type="project" value="UniProtKB-UniRule"/>
</dbReference>
<name>G0M9E6_CAEBE</name>
<feature type="compositionally biased region" description="Polar residues" evidence="9">
    <location>
        <begin position="279"/>
        <end position="289"/>
    </location>
</feature>
<comment type="function">
    <text evidence="8">Involved in pre-mRNA splicing.</text>
</comment>
<dbReference type="InParanoid" id="G0M9E6"/>
<keyword evidence="12" id="KW-1185">Reference proteome</keyword>
<dbReference type="InterPro" id="IPR039974">
    <property type="entry name" value="Splicing_factor_SLU7"/>
</dbReference>
<dbReference type="HOGENOM" id="CLU_019317_0_0_1"/>
<keyword evidence="6 8" id="KW-0508">mRNA splicing</keyword>
<evidence type="ECO:0000259" key="10">
    <source>
        <dbReference type="Pfam" id="PF11708"/>
    </source>
</evidence>
<reference evidence="12" key="1">
    <citation type="submission" date="2011-07" db="EMBL/GenBank/DDBJ databases">
        <authorList>
            <consortium name="Caenorhabditis brenneri Sequencing and Analysis Consortium"/>
            <person name="Wilson R.K."/>
        </authorList>
    </citation>
    <scope>NUCLEOTIDE SEQUENCE [LARGE SCALE GENOMIC DNA]</scope>
    <source>
        <strain evidence="12">PB2801</strain>
    </source>
</reference>
<accession>G0M9E6</accession>
<evidence type="ECO:0000256" key="8">
    <source>
        <dbReference type="RuleBase" id="RU367071"/>
    </source>
</evidence>
<organism evidence="12">
    <name type="scientific">Caenorhabditis brenneri</name>
    <name type="common">Nematode worm</name>
    <dbReference type="NCBI Taxonomy" id="135651"/>
    <lineage>
        <taxon>Eukaryota</taxon>
        <taxon>Metazoa</taxon>
        <taxon>Ecdysozoa</taxon>
        <taxon>Nematoda</taxon>
        <taxon>Chromadorea</taxon>
        <taxon>Rhabditida</taxon>
        <taxon>Rhabditina</taxon>
        <taxon>Rhabditomorpha</taxon>
        <taxon>Rhabditoidea</taxon>
        <taxon>Rhabditidae</taxon>
        <taxon>Peloderinae</taxon>
        <taxon>Caenorhabditis</taxon>
    </lineage>
</organism>
<comment type="similarity">
    <text evidence="2 8">Belongs to the SLU7 family.</text>
</comment>
<gene>
    <name evidence="11" type="ORF">CAEBREN_07951</name>
</gene>
<dbReference type="OrthoDB" id="249612at2759"/>
<evidence type="ECO:0000256" key="2">
    <source>
        <dbReference type="ARBA" id="ARBA00007203"/>
    </source>
</evidence>
<evidence type="ECO:0000256" key="6">
    <source>
        <dbReference type="ARBA" id="ARBA00023187"/>
    </source>
</evidence>
<keyword evidence="7 8" id="KW-0539">Nucleus</keyword>
<dbReference type="Pfam" id="PF11708">
    <property type="entry name" value="Slu7"/>
    <property type="match status" value="1"/>
</dbReference>
<keyword evidence="5 8" id="KW-0747">Spliceosome</keyword>
<dbReference type="Proteomes" id="UP000008068">
    <property type="component" value="Unassembled WGS sequence"/>
</dbReference>
<sequence length="321" mass="36817">MDPRTRTTVRSLRIREDTAKYLYNLAEDSPYYDPKSRSMRENPLAGKELEAARFSGDNFGRYSGEVTAANEAQVFAWQATRAGVYAHSIAEPTKLEALKREYEKGKSTLKNETQKKLLDKYGGVEHMKRPADELLLGQTESYVEYNRQGKVIKGKRRATIKSCFKEDVYPQNHNSVFGSFWREGNWGYKCCHQFVRNSYCTGKQGIEAESSAAEGTTTSKEFKVPKLFEPSGSVEKARRDQNREKRGRKRHSSDDSDSEKELKKAMKKAKREGDRGHKYNTNYSNTAPAKQQMEAYRRTSVYSDDPMATYVNSKFGKKYSK</sequence>
<dbReference type="eggNOG" id="KOG2560">
    <property type="taxonomic scope" value="Eukaryota"/>
</dbReference>
<evidence type="ECO:0000256" key="1">
    <source>
        <dbReference type="ARBA" id="ARBA00004123"/>
    </source>
</evidence>
<keyword evidence="4 8" id="KW-0507">mRNA processing</keyword>
<evidence type="ECO:0000313" key="11">
    <source>
        <dbReference type="EMBL" id="EGT31188.1"/>
    </source>
</evidence>
<comment type="subunit">
    <text evidence="8">Associated with the spliceosome.</text>
</comment>
<dbReference type="OMA" id="HEHLKAP"/>
<evidence type="ECO:0000256" key="3">
    <source>
        <dbReference type="ARBA" id="ARBA00021377"/>
    </source>
</evidence>
<protein>
    <recommendedName>
        <fullName evidence="3 8">Pre-mRNA-splicing factor SLU7</fullName>
    </recommendedName>
</protein>
<evidence type="ECO:0000256" key="4">
    <source>
        <dbReference type="ARBA" id="ARBA00022664"/>
    </source>
</evidence>
<feature type="domain" description="Pre-mRNA-splicing factor SLU7" evidence="10">
    <location>
        <begin position="3"/>
        <end position="179"/>
    </location>
</feature>
<evidence type="ECO:0000256" key="5">
    <source>
        <dbReference type="ARBA" id="ARBA00022728"/>
    </source>
</evidence>
<dbReference type="GO" id="GO:0005681">
    <property type="term" value="C:spliceosomal complex"/>
    <property type="evidence" value="ECO:0007669"/>
    <property type="project" value="UniProtKB-UniRule"/>
</dbReference>
<dbReference type="STRING" id="135651.G0M9E6"/>
<evidence type="ECO:0000256" key="7">
    <source>
        <dbReference type="ARBA" id="ARBA00023242"/>
    </source>
</evidence>